<organism evidence="1 2">
    <name type="scientific">Cohnella ginsengisoli</name>
    <dbReference type="NCBI Taxonomy" id="425004"/>
    <lineage>
        <taxon>Bacteria</taxon>
        <taxon>Bacillati</taxon>
        <taxon>Bacillota</taxon>
        <taxon>Bacilli</taxon>
        <taxon>Bacillales</taxon>
        <taxon>Paenibacillaceae</taxon>
        <taxon>Cohnella</taxon>
    </lineage>
</organism>
<dbReference type="Gene3D" id="3.90.550.10">
    <property type="entry name" value="Spore Coat Polysaccharide Biosynthesis Protein SpsA, Chain A"/>
    <property type="match status" value="1"/>
</dbReference>
<keyword evidence="2" id="KW-1185">Reference proteome</keyword>
<dbReference type="Proteomes" id="UP001153387">
    <property type="component" value="Unassembled WGS sequence"/>
</dbReference>
<evidence type="ECO:0000313" key="2">
    <source>
        <dbReference type="Proteomes" id="UP001153387"/>
    </source>
</evidence>
<dbReference type="AlphaFoldDB" id="A0A9X4KQT3"/>
<reference evidence="1 2" key="1">
    <citation type="submission" date="2022-10" db="EMBL/GenBank/DDBJ databases">
        <title>Comparative genomic analysis of Cohnella hashimotonis sp. nov., isolated from the International Space Station.</title>
        <authorList>
            <person name="Simpson A."/>
            <person name="Venkateswaran K."/>
        </authorList>
    </citation>
    <scope>NUCLEOTIDE SEQUENCE [LARGE SCALE GENOMIC DNA]</scope>
    <source>
        <strain evidence="1 2">DSM 18997</strain>
    </source>
</reference>
<proteinExistence type="predicted"/>
<gene>
    <name evidence="1" type="ORF">OMP38_29625</name>
</gene>
<dbReference type="InterPro" id="IPR029044">
    <property type="entry name" value="Nucleotide-diphossugar_trans"/>
</dbReference>
<dbReference type="RefSeq" id="WP_277568270.1">
    <property type="nucleotide sequence ID" value="NZ_JAPDHZ010000006.1"/>
</dbReference>
<sequence>MKEKNIRVNGEFYVDSTLNELVEMGLNVKVIETDDYICWGTPNDYRTFVYWQSFFHKCDWHPYNLFADPTVAKDKAEALNDQYFRFSQENPV</sequence>
<comment type="caution">
    <text evidence="1">The sequence shown here is derived from an EMBL/GenBank/DDBJ whole genome shotgun (WGS) entry which is preliminary data.</text>
</comment>
<accession>A0A9X4KQT3</accession>
<name>A0A9X4KQT3_9BACL</name>
<protein>
    <submittedName>
        <fullName evidence="1">Uncharacterized protein</fullName>
    </submittedName>
</protein>
<evidence type="ECO:0000313" key="1">
    <source>
        <dbReference type="EMBL" id="MDG0794537.1"/>
    </source>
</evidence>
<dbReference type="EMBL" id="JAPDHZ010000006">
    <property type="protein sequence ID" value="MDG0794537.1"/>
    <property type="molecule type" value="Genomic_DNA"/>
</dbReference>